<dbReference type="GO" id="GO:0005524">
    <property type="term" value="F:ATP binding"/>
    <property type="evidence" value="ECO:0007669"/>
    <property type="project" value="UniProtKB-UniRule"/>
</dbReference>
<dbReference type="GO" id="GO:1990077">
    <property type="term" value="C:primosome complex"/>
    <property type="evidence" value="ECO:0007669"/>
    <property type="project" value="UniProtKB-UniRule"/>
</dbReference>
<dbReference type="InterPro" id="IPR016136">
    <property type="entry name" value="DNA_helicase_N/primase_C"/>
</dbReference>
<dbReference type="Pfam" id="PF03796">
    <property type="entry name" value="DnaB_C"/>
    <property type="match status" value="1"/>
</dbReference>
<dbReference type="GO" id="GO:0043139">
    <property type="term" value="F:5'-3' DNA helicase activity"/>
    <property type="evidence" value="ECO:0007669"/>
    <property type="project" value="UniProtKB-EC"/>
</dbReference>
<dbReference type="InterPro" id="IPR036185">
    <property type="entry name" value="DNA_heli_DnaB-like_N_sf"/>
</dbReference>
<comment type="function">
    <text evidence="10 13">The main replicative DNA helicase, it participates in initiation and elongation during chromosome replication. Travels ahead of the DNA replisome, separating dsDNA into templates for DNA synthesis. A processive ATP-dependent 5'-3' DNA helicase it has DNA-dependent ATPase activity.</text>
</comment>
<dbReference type="GO" id="GO:0003677">
    <property type="term" value="F:DNA binding"/>
    <property type="evidence" value="ECO:0007669"/>
    <property type="project" value="UniProtKB-UniRule"/>
</dbReference>
<dbReference type="CDD" id="cd00984">
    <property type="entry name" value="DnaB_C"/>
    <property type="match status" value="1"/>
</dbReference>
<evidence type="ECO:0000256" key="5">
    <source>
        <dbReference type="ARBA" id="ARBA00022801"/>
    </source>
</evidence>
<evidence type="ECO:0000313" key="16">
    <source>
        <dbReference type="EMBL" id="ABK42785.1"/>
    </source>
</evidence>
<proteinExistence type="inferred from homology"/>
<accession>A0L492</accession>
<name>A0L492_MAGMM</name>
<dbReference type="EC" id="5.6.2.3" evidence="12 13"/>
<keyword evidence="6 13" id="KW-0347">Helicase</keyword>
<dbReference type="NCBIfam" id="NF004384">
    <property type="entry name" value="PRK05748.1"/>
    <property type="match status" value="1"/>
</dbReference>
<dbReference type="GO" id="GO:0016887">
    <property type="term" value="F:ATP hydrolysis activity"/>
    <property type="evidence" value="ECO:0007669"/>
    <property type="project" value="RHEA"/>
</dbReference>
<keyword evidence="9" id="KW-0413">Isomerase</keyword>
<dbReference type="SMART" id="SM00382">
    <property type="entry name" value="AAA"/>
    <property type="match status" value="1"/>
</dbReference>
<protein>
    <recommendedName>
        <fullName evidence="12 13">Replicative DNA helicase</fullName>
        <ecNumber evidence="12 13">5.6.2.3</ecNumber>
    </recommendedName>
</protein>
<dbReference type="AlphaFoldDB" id="A0L492"/>
<evidence type="ECO:0000256" key="10">
    <source>
        <dbReference type="ARBA" id="ARBA00044932"/>
    </source>
</evidence>
<dbReference type="NCBIfam" id="TIGR00665">
    <property type="entry name" value="DnaB"/>
    <property type="match status" value="1"/>
</dbReference>
<evidence type="ECO:0000256" key="3">
    <source>
        <dbReference type="ARBA" id="ARBA00022705"/>
    </source>
</evidence>
<dbReference type="InterPro" id="IPR007692">
    <property type="entry name" value="DNA_helicase_DnaB"/>
</dbReference>
<dbReference type="InterPro" id="IPR027417">
    <property type="entry name" value="P-loop_NTPase"/>
</dbReference>
<keyword evidence="3 13" id="KW-0235">DNA replication</keyword>
<dbReference type="InterPro" id="IPR007693">
    <property type="entry name" value="DNA_helicase_DnaB-like_N"/>
</dbReference>
<evidence type="ECO:0000256" key="6">
    <source>
        <dbReference type="ARBA" id="ARBA00022806"/>
    </source>
</evidence>
<evidence type="ECO:0000256" key="4">
    <source>
        <dbReference type="ARBA" id="ARBA00022741"/>
    </source>
</evidence>
<evidence type="ECO:0000256" key="7">
    <source>
        <dbReference type="ARBA" id="ARBA00022840"/>
    </source>
</evidence>
<evidence type="ECO:0000259" key="15">
    <source>
        <dbReference type="PROSITE" id="PS51199"/>
    </source>
</evidence>
<dbReference type="PANTHER" id="PTHR30153">
    <property type="entry name" value="REPLICATIVE DNA HELICASE DNAB"/>
    <property type="match status" value="1"/>
</dbReference>
<evidence type="ECO:0000313" key="17">
    <source>
        <dbReference type="Proteomes" id="UP000002586"/>
    </source>
</evidence>
<evidence type="ECO:0000256" key="8">
    <source>
        <dbReference type="ARBA" id="ARBA00023125"/>
    </source>
</evidence>
<comment type="similarity">
    <text evidence="1 13">Belongs to the helicase family. DnaB subfamily.</text>
</comment>
<keyword evidence="7 13" id="KW-0067">ATP-binding</keyword>
<dbReference type="STRING" id="156889.Mmc1_0258"/>
<gene>
    <name evidence="16" type="ordered locus">Mmc1_0258</name>
</gene>
<dbReference type="SUPFAM" id="SSF48024">
    <property type="entry name" value="N-terminal domain of DnaB helicase"/>
    <property type="match status" value="1"/>
</dbReference>
<feature type="domain" description="SF4 helicase" evidence="15">
    <location>
        <begin position="192"/>
        <end position="458"/>
    </location>
</feature>
<evidence type="ECO:0000256" key="11">
    <source>
        <dbReference type="ARBA" id="ARBA00048954"/>
    </source>
</evidence>
<dbReference type="InterPro" id="IPR007694">
    <property type="entry name" value="DNA_helicase_DnaB-like_C"/>
</dbReference>
<comment type="catalytic activity">
    <reaction evidence="11 13">
        <text>ATP + H2O = ADP + phosphate + H(+)</text>
        <dbReference type="Rhea" id="RHEA:13065"/>
        <dbReference type="ChEBI" id="CHEBI:15377"/>
        <dbReference type="ChEBI" id="CHEBI:15378"/>
        <dbReference type="ChEBI" id="CHEBI:30616"/>
        <dbReference type="ChEBI" id="CHEBI:43474"/>
        <dbReference type="ChEBI" id="CHEBI:456216"/>
        <dbReference type="EC" id="5.6.2.3"/>
    </reaction>
</comment>
<dbReference type="FunFam" id="1.10.860.10:FF:000001">
    <property type="entry name" value="Replicative DNA helicase"/>
    <property type="match status" value="1"/>
</dbReference>
<dbReference type="SUPFAM" id="SSF52540">
    <property type="entry name" value="P-loop containing nucleoside triphosphate hydrolases"/>
    <property type="match status" value="1"/>
</dbReference>
<dbReference type="PANTHER" id="PTHR30153:SF2">
    <property type="entry name" value="REPLICATIVE DNA HELICASE"/>
    <property type="match status" value="1"/>
</dbReference>
<dbReference type="eggNOG" id="COG0305">
    <property type="taxonomic scope" value="Bacteria"/>
</dbReference>
<keyword evidence="8 13" id="KW-0238">DNA-binding</keyword>
<organism evidence="16 17">
    <name type="scientific">Magnetococcus marinus (strain ATCC BAA-1437 / JCM 17883 / MC-1)</name>
    <dbReference type="NCBI Taxonomy" id="156889"/>
    <lineage>
        <taxon>Bacteria</taxon>
        <taxon>Pseudomonadati</taxon>
        <taxon>Pseudomonadota</taxon>
        <taxon>Magnetococcia</taxon>
        <taxon>Magnetococcales</taxon>
        <taxon>Magnetococcaceae</taxon>
        <taxon>Magnetococcus</taxon>
    </lineage>
</organism>
<evidence type="ECO:0000256" key="14">
    <source>
        <dbReference type="SAM" id="MobiDB-lite"/>
    </source>
</evidence>
<keyword evidence="5 13" id="KW-0378">Hydrolase</keyword>
<dbReference type="KEGG" id="mgm:Mmc1_0258"/>
<dbReference type="Pfam" id="PF00772">
    <property type="entry name" value="DnaB"/>
    <property type="match status" value="1"/>
</dbReference>
<keyword evidence="17" id="KW-1185">Reference proteome</keyword>
<dbReference type="EMBL" id="CP000471">
    <property type="protein sequence ID" value="ABK42785.1"/>
    <property type="molecule type" value="Genomic_DNA"/>
</dbReference>
<evidence type="ECO:0000256" key="1">
    <source>
        <dbReference type="ARBA" id="ARBA00008428"/>
    </source>
</evidence>
<dbReference type="Gene3D" id="1.10.860.10">
    <property type="entry name" value="DNAb Helicase, Chain A"/>
    <property type="match status" value="1"/>
</dbReference>
<sequence length="460" mass="51226">MEPLNSGSPLGQDPDAPKKRATWSREAEQSVLGAILLDNHVMDSVADALDVDDFYMGAHRKIYQAMLDLLERGEPLDPVVIRQYLERSDELDSVGGPVYLAELLNTVPTAANAKAYARMVRDKALLRGLAQTATEVVERCHTSEAPVDQILEEAEQKIFQLGESKDSRRSTYHDMRSIMVPVFEKIELLMEQQKAVTGVATGFIDLDQQLAGCQPSDLIILAGRPSMGKTALAMNIAANAALHHREAVGVFSLEMSKEQLAMRMLASEARMDAQAMRIGKIATSDYQKLTNTATLLSEAPIYIDDTPAISITALRAKARRLKRDKGLKLIVVDYLQLMRGSSNTDNRVQEISQISQGLKAIAKEMSVPVIALSQLSRSVEQRPDKRPILSDLRESGSIEQDADVVMFVFREEYYKREDIDLKGKAEVIIAKQRNGPVGVVKLAFQNQFTRFENFANRQEY</sequence>
<dbReference type="HOGENOM" id="CLU_005373_0_0_5"/>
<keyword evidence="4 13" id="KW-0547">Nucleotide-binding</keyword>
<dbReference type="InterPro" id="IPR003593">
    <property type="entry name" value="AAA+_ATPase"/>
</dbReference>
<dbReference type="PROSITE" id="PS51199">
    <property type="entry name" value="SF4_HELICASE"/>
    <property type="match status" value="1"/>
</dbReference>
<dbReference type="Gene3D" id="3.40.50.300">
    <property type="entry name" value="P-loop containing nucleotide triphosphate hydrolases"/>
    <property type="match status" value="1"/>
</dbReference>
<dbReference type="FunFam" id="3.40.50.300:FF:000076">
    <property type="entry name" value="Replicative DNA helicase"/>
    <property type="match status" value="1"/>
</dbReference>
<dbReference type="Proteomes" id="UP000002586">
    <property type="component" value="Chromosome"/>
</dbReference>
<reference evidence="16 17" key="2">
    <citation type="journal article" date="2012" name="Int. J. Syst. Evol. Microbiol.">
        <title>Magnetococcus marinus gen. nov., sp. nov., a marine, magnetotactic bacterium that represents a novel lineage (Magnetococcaceae fam. nov.; Magnetococcales ord. nov.) at the base of the Alphaproteobacteria.</title>
        <authorList>
            <person name="Bazylinski D.A."/>
            <person name="Williams T.J."/>
            <person name="Lefevre C.T."/>
            <person name="Berg R.J."/>
            <person name="Zhang C.L."/>
            <person name="Bowser S.S."/>
            <person name="Dean A.J."/>
            <person name="Beveridge T.J."/>
        </authorList>
    </citation>
    <scope>NUCLEOTIDE SEQUENCE [LARGE SCALE GENOMIC DNA]</scope>
    <source>
        <strain evidence="17">ATCC BAA-1437 / JCM 17883 / MC-1</strain>
    </source>
</reference>
<dbReference type="GO" id="GO:0006269">
    <property type="term" value="P:DNA replication, synthesis of primer"/>
    <property type="evidence" value="ECO:0007669"/>
    <property type="project" value="UniProtKB-UniRule"/>
</dbReference>
<dbReference type="OrthoDB" id="9773982at2"/>
<dbReference type="GO" id="GO:0042802">
    <property type="term" value="F:identical protein binding"/>
    <property type="evidence" value="ECO:0007669"/>
    <property type="project" value="UniProtKB-ARBA"/>
</dbReference>
<dbReference type="GO" id="GO:0005829">
    <property type="term" value="C:cytosol"/>
    <property type="evidence" value="ECO:0007669"/>
    <property type="project" value="TreeGrafter"/>
</dbReference>
<reference evidence="17" key="1">
    <citation type="journal article" date="2009" name="Appl. Environ. Microbiol.">
        <title>Complete genome sequence of the chemolithoautotrophic marine magnetotactic coccus strain MC-1.</title>
        <authorList>
            <person name="Schubbe S."/>
            <person name="Williams T.J."/>
            <person name="Xie G."/>
            <person name="Kiss H.E."/>
            <person name="Brettin T.S."/>
            <person name="Martinez D."/>
            <person name="Ross C.A."/>
            <person name="Schuler D."/>
            <person name="Cox B.L."/>
            <person name="Nealson K.H."/>
            <person name="Bazylinski D.A."/>
        </authorList>
    </citation>
    <scope>NUCLEOTIDE SEQUENCE [LARGE SCALE GENOMIC DNA]</scope>
    <source>
        <strain evidence="17">ATCC BAA-1437 / JCM 17883 / MC-1</strain>
    </source>
</reference>
<evidence type="ECO:0000256" key="2">
    <source>
        <dbReference type="ARBA" id="ARBA00022515"/>
    </source>
</evidence>
<evidence type="ECO:0000256" key="9">
    <source>
        <dbReference type="ARBA" id="ARBA00023235"/>
    </source>
</evidence>
<feature type="region of interest" description="Disordered" evidence="14">
    <location>
        <begin position="1"/>
        <end position="23"/>
    </location>
</feature>
<keyword evidence="2 13" id="KW-0639">Primosome</keyword>
<evidence type="ECO:0000256" key="12">
    <source>
        <dbReference type="NCBIfam" id="TIGR00665"/>
    </source>
</evidence>
<evidence type="ECO:0000256" key="13">
    <source>
        <dbReference type="RuleBase" id="RU362085"/>
    </source>
</evidence>